<sequence length="193" mass="21729">MSRQGVRLVPVGSWPVCLSSQRRSQLNLDERCDEDVVEFASVFPTTTMLPFMSYSSSHVIMLTPRFSWFGYSILQYRVPEFPSDRCTAYFHQVFEGLGQEVFLQIDATICLSSASQINKPKFGDRYIGAEVLDSGFGHSLGAYVGLFCGQVLGLGHRLLVDANVLMLRVDYSEVEHYTLDTEYMGYVQQFGGC</sequence>
<keyword evidence="2" id="KW-1185">Reference proteome</keyword>
<accession>A0ABS8RPR1</accession>
<evidence type="ECO:0000313" key="1">
    <source>
        <dbReference type="EMBL" id="MCD7448025.1"/>
    </source>
</evidence>
<gene>
    <name evidence="1" type="ORF">HAX54_037338</name>
</gene>
<comment type="caution">
    <text evidence="1">The sequence shown here is derived from an EMBL/GenBank/DDBJ whole genome shotgun (WGS) entry which is preliminary data.</text>
</comment>
<dbReference type="Proteomes" id="UP000823775">
    <property type="component" value="Unassembled WGS sequence"/>
</dbReference>
<dbReference type="EMBL" id="JACEIK010000050">
    <property type="protein sequence ID" value="MCD7448025.1"/>
    <property type="molecule type" value="Genomic_DNA"/>
</dbReference>
<protein>
    <submittedName>
        <fullName evidence="1">Uncharacterized protein</fullName>
    </submittedName>
</protein>
<reference evidence="1 2" key="1">
    <citation type="journal article" date="2021" name="BMC Genomics">
        <title>Datura genome reveals duplications of psychoactive alkaloid biosynthetic genes and high mutation rate following tissue culture.</title>
        <authorList>
            <person name="Rajewski A."/>
            <person name="Carter-House D."/>
            <person name="Stajich J."/>
            <person name="Litt A."/>
        </authorList>
    </citation>
    <scope>NUCLEOTIDE SEQUENCE [LARGE SCALE GENOMIC DNA]</scope>
    <source>
        <strain evidence="1">AR-01</strain>
    </source>
</reference>
<proteinExistence type="predicted"/>
<evidence type="ECO:0000313" key="2">
    <source>
        <dbReference type="Proteomes" id="UP000823775"/>
    </source>
</evidence>
<name>A0ABS8RPR1_DATST</name>
<organism evidence="1 2">
    <name type="scientific">Datura stramonium</name>
    <name type="common">Jimsonweed</name>
    <name type="synonym">Common thornapple</name>
    <dbReference type="NCBI Taxonomy" id="4076"/>
    <lineage>
        <taxon>Eukaryota</taxon>
        <taxon>Viridiplantae</taxon>
        <taxon>Streptophyta</taxon>
        <taxon>Embryophyta</taxon>
        <taxon>Tracheophyta</taxon>
        <taxon>Spermatophyta</taxon>
        <taxon>Magnoliopsida</taxon>
        <taxon>eudicotyledons</taxon>
        <taxon>Gunneridae</taxon>
        <taxon>Pentapetalae</taxon>
        <taxon>asterids</taxon>
        <taxon>lamiids</taxon>
        <taxon>Solanales</taxon>
        <taxon>Solanaceae</taxon>
        <taxon>Solanoideae</taxon>
        <taxon>Datureae</taxon>
        <taxon>Datura</taxon>
    </lineage>
</organism>